<dbReference type="Gene3D" id="3.30.710.10">
    <property type="entry name" value="Potassium Channel Kv1.1, Chain A"/>
    <property type="match status" value="1"/>
</dbReference>
<evidence type="ECO:0000313" key="3">
    <source>
        <dbReference type="EMBL" id="PMD55145.1"/>
    </source>
</evidence>
<dbReference type="SMART" id="SM00225">
    <property type="entry name" value="BTB"/>
    <property type="match status" value="1"/>
</dbReference>
<evidence type="ECO:0000259" key="2">
    <source>
        <dbReference type="PROSITE" id="PS50097"/>
    </source>
</evidence>
<dbReference type="InParanoid" id="A0A2J6SWJ5"/>
<evidence type="ECO:0000256" key="1">
    <source>
        <dbReference type="SAM" id="MobiDB-lite"/>
    </source>
</evidence>
<dbReference type="STRING" id="1095630.A0A2J6SWJ5"/>
<accession>A0A2J6SWJ5</accession>
<dbReference type="EMBL" id="KZ613856">
    <property type="protein sequence ID" value="PMD55145.1"/>
    <property type="molecule type" value="Genomic_DNA"/>
</dbReference>
<keyword evidence="4" id="KW-1185">Reference proteome</keyword>
<dbReference type="OrthoDB" id="6359816at2759"/>
<dbReference type="AlphaFoldDB" id="A0A2J6SWJ5"/>
<organism evidence="3 4">
    <name type="scientific">Hyaloscypha bicolor E</name>
    <dbReference type="NCBI Taxonomy" id="1095630"/>
    <lineage>
        <taxon>Eukaryota</taxon>
        <taxon>Fungi</taxon>
        <taxon>Dikarya</taxon>
        <taxon>Ascomycota</taxon>
        <taxon>Pezizomycotina</taxon>
        <taxon>Leotiomycetes</taxon>
        <taxon>Helotiales</taxon>
        <taxon>Hyaloscyphaceae</taxon>
        <taxon>Hyaloscypha</taxon>
        <taxon>Hyaloscypha bicolor</taxon>
    </lineage>
</organism>
<name>A0A2J6SWJ5_9HELO</name>
<dbReference type="RefSeq" id="XP_024732049.1">
    <property type="nucleotide sequence ID" value="XM_024887252.1"/>
</dbReference>
<feature type="domain" description="BTB" evidence="2">
    <location>
        <begin position="191"/>
        <end position="256"/>
    </location>
</feature>
<dbReference type="PANTHER" id="PTHR47843:SF5">
    <property type="entry name" value="BTB_POZ DOMAIN PROTEIN"/>
    <property type="match status" value="1"/>
</dbReference>
<proteinExistence type="predicted"/>
<feature type="compositionally biased region" description="Low complexity" evidence="1">
    <location>
        <begin position="15"/>
        <end position="27"/>
    </location>
</feature>
<protein>
    <recommendedName>
        <fullName evidence="2">BTB domain-containing protein</fullName>
    </recommendedName>
</protein>
<sequence>MAPRNGVIGFSMAGPPAAKSPAAAAPSAPAPPPPPTLPLPRPPRPLQHDPPTCSSSSSSSCSCSSSCSHSCPWSWSWSWFCPCCRRRSHGLGADRGRNGVDIRPDRVLLDPVGPAAPDPLGRAVAVVAVSRQQPLPTMSQSTSSTSPQPQQPLPSMSQSTSSTSSSSQPQQPLPSNPLQALQCSLISGKFSDLTIAHSTRRWKAHKVVICSQSPVLEAMIEHLPPTVSILYLDDYDHEAVCSMMEYLYSTNYDTIDHEPDFSLPRHIKVFCLSVMLSISGLEDLAAKKFGSTLLTHVKDLDVYFRSVKDIYDSTTSEHPALRLIVIEAAVTELPNLINESRFFDLSSAVKGFQADIYLFLMNHPSRPIQTETEYVFAELCDECGPRADDDGYEVSTECKGCGKVKTLEFY</sequence>
<dbReference type="Proteomes" id="UP000235371">
    <property type="component" value="Unassembled WGS sequence"/>
</dbReference>
<dbReference type="CDD" id="cd18186">
    <property type="entry name" value="BTB_POZ_ZBTB_KLHL-like"/>
    <property type="match status" value="1"/>
</dbReference>
<dbReference type="InterPro" id="IPR011333">
    <property type="entry name" value="SKP1/BTB/POZ_sf"/>
</dbReference>
<dbReference type="PANTHER" id="PTHR47843">
    <property type="entry name" value="BTB DOMAIN-CONTAINING PROTEIN-RELATED"/>
    <property type="match status" value="1"/>
</dbReference>
<dbReference type="SUPFAM" id="SSF54695">
    <property type="entry name" value="POZ domain"/>
    <property type="match status" value="1"/>
</dbReference>
<dbReference type="InterPro" id="IPR000210">
    <property type="entry name" value="BTB/POZ_dom"/>
</dbReference>
<feature type="compositionally biased region" description="Low complexity" evidence="1">
    <location>
        <begin position="134"/>
        <end position="170"/>
    </location>
</feature>
<feature type="compositionally biased region" description="Pro residues" evidence="1">
    <location>
        <begin position="28"/>
        <end position="45"/>
    </location>
</feature>
<feature type="region of interest" description="Disordered" evidence="1">
    <location>
        <begin position="1"/>
        <end position="52"/>
    </location>
</feature>
<feature type="region of interest" description="Disordered" evidence="1">
    <location>
        <begin position="134"/>
        <end position="176"/>
    </location>
</feature>
<reference evidence="3 4" key="1">
    <citation type="submission" date="2016-04" db="EMBL/GenBank/DDBJ databases">
        <title>A degradative enzymes factory behind the ericoid mycorrhizal symbiosis.</title>
        <authorList>
            <consortium name="DOE Joint Genome Institute"/>
            <person name="Martino E."/>
            <person name="Morin E."/>
            <person name="Grelet G."/>
            <person name="Kuo A."/>
            <person name="Kohler A."/>
            <person name="Daghino S."/>
            <person name="Barry K."/>
            <person name="Choi C."/>
            <person name="Cichocki N."/>
            <person name="Clum A."/>
            <person name="Copeland A."/>
            <person name="Hainaut M."/>
            <person name="Haridas S."/>
            <person name="Labutti K."/>
            <person name="Lindquist E."/>
            <person name="Lipzen A."/>
            <person name="Khouja H.-R."/>
            <person name="Murat C."/>
            <person name="Ohm R."/>
            <person name="Olson A."/>
            <person name="Spatafora J."/>
            <person name="Veneault-Fourrey C."/>
            <person name="Henrissat B."/>
            <person name="Grigoriev I."/>
            <person name="Martin F."/>
            <person name="Perotto S."/>
        </authorList>
    </citation>
    <scope>NUCLEOTIDE SEQUENCE [LARGE SCALE GENOMIC DNA]</scope>
    <source>
        <strain evidence="3 4">E</strain>
    </source>
</reference>
<dbReference type="GeneID" id="36595328"/>
<evidence type="ECO:0000313" key="4">
    <source>
        <dbReference type="Proteomes" id="UP000235371"/>
    </source>
</evidence>
<gene>
    <name evidence="3" type="ORF">K444DRAFT_667025</name>
</gene>
<dbReference type="Pfam" id="PF00651">
    <property type="entry name" value="BTB"/>
    <property type="match status" value="1"/>
</dbReference>
<dbReference type="PROSITE" id="PS50097">
    <property type="entry name" value="BTB"/>
    <property type="match status" value="1"/>
</dbReference>